<protein>
    <submittedName>
        <fullName evidence="1">Uncharacterized protein</fullName>
    </submittedName>
</protein>
<accession>A0A370S140</accession>
<dbReference type="Proteomes" id="UP000255365">
    <property type="component" value="Unassembled WGS sequence"/>
</dbReference>
<dbReference type="RefSeq" id="WP_042560021.1">
    <property type="nucleotide sequence ID" value="NZ_QRAV01000025.1"/>
</dbReference>
<evidence type="ECO:0000313" key="2">
    <source>
        <dbReference type="Proteomes" id="UP000255365"/>
    </source>
</evidence>
<organism evidence="1 2">
    <name type="scientific">Pseudomonas jessenii</name>
    <dbReference type="NCBI Taxonomy" id="77298"/>
    <lineage>
        <taxon>Bacteria</taxon>
        <taxon>Pseudomonadati</taxon>
        <taxon>Pseudomonadota</taxon>
        <taxon>Gammaproteobacteria</taxon>
        <taxon>Pseudomonadales</taxon>
        <taxon>Pseudomonadaceae</taxon>
        <taxon>Pseudomonas</taxon>
    </lineage>
</organism>
<dbReference type="EMBL" id="QRAV01000025">
    <property type="protein sequence ID" value="RDL13475.1"/>
    <property type="molecule type" value="Genomic_DNA"/>
</dbReference>
<dbReference type="AlphaFoldDB" id="A0A370S140"/>
<name>A0A370S140_PSEJE</name>
<comment type="caution">
    <text evidence="1">The sequence shown here is derived from an EMBL/GenBank/DDBJ whole genome shotgun (WGS) entry which is preliminary data.</text>
</comment>
<proteinExistence type="predicted"/>
<evidence type="ECO:0000313" key="1">
    <source>
        <dbReference type="EMBL" id="RDL13475.1"/>
    </source>
</evidence>
<gene>
    <name evidence="1" type="ORF">DEU51_12572</name>
</gene>
<reference evidence="1 2" key="1">
    <citation type="submission" date="2018-07" db="EMBL/GenBank/DDBJ databases">
        <title>Genome sequencing of rice bacterial endophytes.</title>
        <authorList>
            <person name="Venturi V."/>
        </authorList>
    </citation>
    <scope>NUCLEOTIDE SEQUENCE [LARGE SCALE GENOMIC DNA]</scope>
    <source>
        <strain evidence="1 2">E2333</strain>
    </source>
</reference>
<sequence>MSDFQTETTPTARKQHKCGECYGLIEPGQKYQLVSGCWDGRMDSCKTCMPCLDARVWAISQPEWMGDGEHLYYFGRLDEDLADLAQEIRSQDGRRFRTYRLQLLMARRRNAAQARRQAA</sequence>